<proteinExistence type="predicted"/>
<reference evidence="2 3" key="1">
    <citation type="submission" date="2017-07" db="EMBL/GenBank/DDBJ databases">
        <title>Amycolatopsis alba DSM 44262 Genome sequencing and assembly.</title>
        <authorList>
            <person name="Kaur N."/>
            <person name="Mayilraj S."/>
        </authorList>
    </citation>
    <scope>NUCLEOTIDE SEQUENCE [LARGE SCALE GENOMIC DNA]</scope>
    <source>
        <strain evidence="2 3">DSM 44262</strain>
    </source>
</reference>
<dbReference type="EMBL" id="NMQU01000047">
    <property type="protein sequence ID" value="OXM49693.1"/>
    <property type="molecule type" value="Genomic_DNA"/>
</dbReference>
<gene>
    <name evidence="2" type="ORF">CFP75_18150</name>
</gene>
<feature type="compositionally biased region" description="Basic residues" evidence="1">
    <location>
        <begin position="1"/>
        <end position="13"/>
    </location>
</feature>
<sequence>MARGHQQKAKACLRSRTASATEAAASPLMTTIAAASRRSRHADRFARALSSSRARMLASRNCCSRRVNLAHPANVIASSSWLPTKCSDGHRVYGPLAGPGNWLWGGDCYNHGNIVEFGW</sequence>
<feature type="compositionally biased region" description="Low complexity" evidence="1">
    <location>
        <begin position="14"/>
        <end position="24"/>
    </location>
</feature>
<dbReference type="OrthoDB" id="3482644at2"/>
<dbReference type="AlphaFoldDB" id="A0A229RSP2"/>
<name>A0A229RSP2_AMYAL</name>
<dbReference type="Proteomes" id="UP000215563">
    <property type="component" value="Unassembled WGS sequence"/>
</dbReference>
<organism evidence="2 3">
    <name type="scientific">Amycolatopsis alba DSM 44262</name>
    <dbReference type="NCBI Taxonomy" id="1125972"/>
    <lineage>
        <taxon>Bacteria</taxon>
        <taxon>Bacillati</taxon>
        <taxon>Actinomycetota</taxon>
        <taxon>Actinomycetes</taxon>
        <taxon>Pseudonocardiales</taxon>
        <taxon>Pseudonocardiaceae</taxon>
        <taxon>Amycolatopsis</taxon>
    </lineage>
</organism>
<evidence type="ECO:0000313" key="2">
    <source>
        <dbReference type="EMBL" id="OXM49693.1"/>
    </source>
</evidence>
<dbReference type="RefSeq" id="WP_020634793.1">
    <property type="nucleotide sequence ID" value="NZ_KB913032.1"/>
</dbReference>
<evidence type="ECO:0000313" key="3">
    <source>
        <dbReference type="Proteomes" id="UP000215563"/>
    </source>
</evidence>
<protein>
    <submittedName>
        <fullName evidence="2">Uncharacterized protein</fullName>
    </submittedName>
</protein>
<evidence type="ECO:0000256" key="1">
    <source>
        <dbReference type="SAM" id="MobiDB-lite"/>
    </source>
</evidence>
<accession>A0A229RSP2</accession>
<keyword evidence="3" id="KW-1185">Reference proteome</keyword>
<feature type="region of interest" description="Disordered" evidence="1">
    <location>
        <begin position="1"/>
        <end position="24"/>
    </location>
</feature>
<comment type="caution">
    <text evidence="2">The sequence shown here is derived from an EMBL/GenBank/DDBJ whole genome shotgun (WGS) entry which is preliminary data.</text>
</comment>